<geneLocation type="plasmid" evidence="2"/>
<evidence type="ECO:0000313" key="1">
    <source>
        <dbReference type="EMBL" id="ANK07007.1"/>
    </source>
</evidence>
<dbReference type="EMBL" id="CP015086">
    <property type="protein sequence ID" value="ANK07007.1"/>
    <property type="molecule type" value="Genomic_DNA"/>
</dbReference>
<dbReference type="PATRIC" id="fig|941280.3.peg.5704"/>
<sequence>MCQESRLPGKRPLAAQLLDTKAELKGSREDVRKLQSLARHDGKVKK</sequence>
<protein>
    <submittedName>
        <fullName evidence="1">Uncharacterized protein</fullName>
    </submittedName>
</protein>
<proteinExistence type="predicted"/>
<accession>A0A192CMQ4</accession>
<dbReference type="Proteomes" id="UP000183316">
    <property type="component" value="Plasmid unnamed"/>
</dbReference>
<evidence type="ECO:0000313" key="2">
    <source>
        <dbReference type="Proteomes" id="UP000183316"/>
    </source>
</evidence>
<reference evidence="1 2" key="1">
    <citation type="submission" date="2016-03" db="EMBL/GenBank/DDBJ databases">
        <title>Genome Sequence and Comparative Pathogenic Determinants of Uropathogenic Escherichia coli O25b:H4, a Clinical Isolate from Saudi Arabia.</title>
        <authorList>
            <person name="Alyamani E.A.J."/>
            <person name="Khiyami M.A."/>
            <person name="Booq R.Y."/>
            <person name="Bahwerth F.S."/>
            <person name="Vaisvil B."/>
            <person name="Schmitt D.P."/>
            <person name="Kapatral V."/>
        </authorList>
    </citation>
    <scope>NUCLEOTIDE SEQUENCE [LARGE SCALE GENOMIC DNA]</scope>
    <source>
        <strain evidence="1 2">O25b:H4</strain>
        <plasmid evidence="2">Plasmid</plasmid>
    </source>
</reference>
<keyword evidence="1" id="KW-0614">Plasmid</keyword>
<name>A0A192CMQ4_ECO25</name>
<gene>
    <name evidence="1" type="ORF">WLH_05746</name>
</gene>
<dbReference type="AlphaFoldDB" id="A0A192CMQ4"/>
<organism evidence="1 2">
    <name type="scientific">Escherichia coli O25b:H4</name>
    <dbReference type="NCBI Taxonomy" id="941280"/>
    <lineage>
        <taxon>Bacteria</taxon>
        <taxon>Pseudomonadati</taxon>
        <taxon>Pseudomonadota</taxon>
        <taxon>Gammaproteobacteria</taxon>
        <taxon>Enterobacterales</taxon>
        <taxon>Enterobacteriaceae</taxon>
        <taxon>Escherichia</taxon>
    </lineage>
</organism>